<dbReference type="KEGG" id="vg:54976476"/>
<organism evidence="1 2">
    <name type="scientific">Phage MedPE-SWcel-C56</name>
    <dbReference type="NCBI Taxonomy" id="1871314"/>
    <lineage>
        <taxon>Viruses</taxon>
        <taxon>Duplodnaviria</taxon>
        <taxon>Heunggongvirae</taxon>
        <taxon>Uroviricota</taxon>
        <taxon>Caudoviricetes</taxon>
        <taxon>Autographivirales</taxon>
        <taxon>Kafavirus</taxon>
        <taxon>Kafavirus SWcelC56</taxon>
    </lineage>
</organism>
<sequence length="1090" mass="118465">MAEGLERRSAPETNAARSLRASAVVDAVQLPRGAGPASTPRAARPQLVDTVSASVAKGLGEYAAGVLANAVDKRQQTSLIEGQMAAQQGKTFEEIQMGGDKWALEGYRVVDAQRMASSLLTAQRAEIAQGGFEMNPEEYRAHFMNRVEGVLDGVTDTRTAELAREQLLKQIPVLVDDHMVNHLEWKEQRNFDSVAASVDTISMDPTAGDTLLAFADGGEGSPTAGLSEDRRNQAVAVGLVRAFENDNPAAYQVLAGNGRIKGLPVPLRRQIESAKRAFEQRNRTRLNKDLLAGKAELMARIEQGSIEPGAAVEALTDLYAAHDITATQADAGQVYSAAAAGIREGRVTTGMLVEEAMVRGDRGTAVDLIIDSLQGTESGGNAQAWRRNLDGREFGGALQFGAARLGEYNAATGESITVGQFTMMTKAEQRRVSRWHVKDVLDTIESKGLDKFIGSTINGVTVTRSGLVAVAHLGGKGGMVKFVSTNGKYNPADELGTTLTDYLRKHGTGQMNQFMSAAQRQKAIGDRITRVRELAGIDAYTQSQPVVNELDDAYRDGDMSRADWLSKRREAFSSVGVQRTMAHAKQEVDLMGELRESAENQLDEANAFAAGTKIMAATAEFEKAVSGFETGDVSAQDVLTAQRTLQEQRLEIQREHGLAFNADEELAAVEAQVTQLDDAVDARVKYTEEQTEIDAAVMSGTLDQLSPKLQARAVKAATERAMENAQDAVAADTNVDPEEAMQRELMDFYVQSNVVDKGMRRTLNGFLAEGAVQRDGSVNPRYVAAAEQYRELAARNPDFADKWIDKEHRNDLDAIMHMADKGPLEAAARAVGLRKSEFKNLQTTTEFLANPDVAARVDEAVDTYLRTEQVGMAQAIFNRNADVQQMWNHSMFDRFGITDEANMAAVRERVNTELSRTHAVSPHLRASELVSSSARRVEAHTPILGGVAVHLPMDGPSAAEMFFGGRAADFSDQAGAMNDALMDFFRTDEFREQYPFANDTTLQEGLPVWLPSSLNLGIVDIPIRGEAGTPSDQMQTLTTGVRPFQTQYINNQLHVIFSLPSGGYSDAITLDPASIGRRYIKQHNANAAGK</sequence>
<evidence type="ECO:0000313" key="1">
    <source>
        <dbReference type="EMBL" id="ANS06236.1"/>
    </source>
</evidence>
<keyword evidence="2" id="KW-1185">Reference proteome</keyword>
<evidence type="ECO:0000313" key="2">
    <source>
        <dbReference type="Proteomes" id="UP000222126"/>
    </source>
</evidence>
<protein>
    <submittedName>
        <fullName evidence="1">Uncharacterized protein</fullName>
    </submittedName>
</protein>
<dbReference type="GeneID" id="54976476"/>
<proteinExistence type="predicted"/>
<dbReference type="RefSeq" id="YP_009786400.1">
    <property type="nucleotide sequence ID" value="NC_047768.1"/>
</dbReference>
<reference evidence="1 2" key="1">
    <citation type="submission" date="2016-06" db="EMBL/GenBank/DDBJ databases">
        <title>Not all particles are equal: the selective enrichment of particle-associated bacteria from the Mediterranean Sea.</title>
        <authorList>
            <person name="Lopez-Perez M."/>
            <person name="Kimes N.E."/>
            <person name="Haro-Moreno J.M."/>
            <person name="Rodriguez-Valera F."/>
        </authorList>
    </citation>
    <scope>NUCLEOTIDE SEQUENCE [LARGE SCALE GENOMIC DNA]</scope>
</reference>
<accession>A0A1B1IY41</accession>
<name>A0A1B1IY41_9CAUD</name>
<dbReference type="EMBL" id="KX397280">
    <property type="protein sequence ID" value="ANS06236.1"/>
    <property type="molecule type" value="Genomic_DNA"/>
</dbReference>
<dbReference type="Proteomes" id="UP000222126">
    <property type="component" value="Segment"/>
</dbReference>